<protein>
    <submittedName>
        <fullName evidence="2">Uncharacterized protein</fullName>
    </submittedName>
</protein>
<proteinExistence type="predicted"/>
<feature type="compositionally biased region" description="Polar residues" evidence="1">
    <location>
        <begin position="155"/>
        <end position="165"/>
    </location>
</feature>
<evidence type="ECO:0000313" key="2">
    <source>
        <dbReference type="EMBL" id="CCG88395.1"/>
    </source>
</evidence>
<dbReference type="SUPFAM" id="SSF159501">
    <property type="entry name" value="EreA/ChaN-like"/>
    <property type="match status" value="1"/>
</dbReference>
<dbReference type="STRING" id="1161919.EPIR_3032"/>
<dbReference type="CDD" id="cd14729">
    <property type="entry name" value="RtxA-like"/>
    <property type="match status" value="1"/>
</dbReference>
<keyword evidence="3" id="KW-1185">Reference proteome</keyword>
<gene>
    <name evidence="2" type="ORF">EPIR_3032</name>
</gene>
<dbReference type="OrthoDB" id="6510316at2"/>
<dbReference type="RefSeq" id="WP_023656160.1">
    <property type="nucleotide sequence ID" value="NZ_CAHS01000020.1"/>
</dbReference>
<accession>V5ZBK2</accession>
<comment type="caution">
    <text evidence="2">The sequence shown here is derived from an EMBL/GenBank/DDBJ whole genome shotgun (WGS) entry which is preliminary data.</text>
</comment>
<evidence type="ECO:0000256" key="1">
    <source>
        <dbReference type="SAM" id="MobiDB-lite"/>
    </source>
</evidence>
<feature type="region of interest" description="Disordered" evidence="1">
    <location>
        <begin position="146"/>
        <end position="168"/>
    </location>
</feature>
<organism evidence="2 3">
    <name type="scientific">Erwinia piriflorinigrans CFBP 5888</name>
    <dbReference type="NCBI Taxonomy" id="1161919"/>
    <lineage>
        <taxon>Bacteria</taxon>
        <taxon>Pseudomonadati</taxon>
        <taxon>Pseudomonadota</taxon>
        <taxon>Gammaproteobacteria</taxon>
        <taxon>Enterobacterales</taxon>
        <taxon>Erwiniaceae</taxon>
        <taxon>Erwinia</taxon>
    </lineage>
</organism>
<sequence length="1607" mass="180355">MPNINVPTAPQTTPFCADGNACHPDVQATPVIELLKSVSNSAVKYLVCPVLNTGRQVYRSLRERSPWRVYRVCEQDIELQPVHAMGEKLRSEAEAINHSRRMQDGHQTLPLLLKGKVGVALGAALLTGTGFGAGYYFRRAGSNAQKEDFSEGRRTTTAGNSSDSPYFTRGETLKESLATHLWRYNTTSSGNAYPGQSGSTVVPEAENIPAGGVAGAGKRGRRHIDISDTTKEANSKIIWHLYNENYLQDGDINIQKMLAVASGYLLNVDSDSSGEQEDRMCLLARKILAAADLYGGRENEPISDAQAKSAVRHWFFSNVLGGSPGYVIARKIALSKSPSTYTPGKINGYFSFEKLYSYTGKLASDVSRGYFNAFAIMWNKMLNEEMPFLKFATVLDESFVLYGEQFASLYAGAKFMQENGQWNYAPEDAIKVGEVIWGVAINGNISVDQLGYFELPSIFFMAKHSPQKITNVLNVHDLSYSAILEYIANRKNNVIKAHYNHYRTAVNTWRSKGALADDILSGCPTEELVALPDIADGIRNQQERRENALPGARQFYLLGWRKPCKSAPDSLIDEFTKQTLNVADKYFELDRVLIQSAFNALPEDEYNFFSAAGVIMRPVYFSMSKQGAVWFAYNVVIDTDVSIVLNKTDLFSLANETEERIYALKRVNVEKNFYTIIRVDRDIRKYIHSGILGSDLLGTDYEVEGNTVISKGIHFGYTITTDHHKISARAGDIESLVHFLSTSHREKLYHALFEAGNDSSEIGKIWDVVKHIIPFYDCIEGVVNNDPVQAVSSCIMDALPVGTVTGMATDLSVHFAMKLAYGARSGVLNAGKNGLSLVVKNTLKHVSLPNSADMLTLGITAMRSIDPGFELLSTVSRSFNKKIEVLLETDSKTRYLSRKVAPVSTVDSQPLPLPTESIVASIPGTDLRLPLKRIPDVNGKNLYAQFNPETGEAFGAYYHRDDEQFHQVTIEYPGGSFSSENNLEYLLINSPMLNSKMLMHLTLDNKGLYRYIDSVTRYKKHALKVNEKFYQIMPGKQPWSMKVVGENNIYIEIARFDKLYYKINHAEKLKVKYISCRSLRSPGGRCVHLSPKLEAIFKENKRYGIPEGDVSSIKPAESHPGLYENSEGRLYIKYENVLFSLKNEGAKDQDEILSVTGPSLGGVFGGLIKKRIAEVTASRDGGGYYFNTPEENMMECAGTSQSVAELHSAMRRLSFMDHRNFLMPAEIRATGMRMDKKVLNDRDYYSNDLTAEEETIVSVFRKQTDEMLDEAKRFFKKGVSYLNKCHIPTISLTDKPKIFLSKIYEKNNGIAIGEFHSSIASKKFIIENIDVLHKNGVRTLYIEHLQTDMHQADLDSYFQTGKMSVSLKGFINEMDTMAETDLLGFYTFMTLIQTAQKRKIRITAIDSFVSYFGIPSGTGTSDRVALMNYYSHLLINKNQLHHQNKWIALVGSAHTNTFENVPGLADLNGAVSIRVNDLRVGEVGGIFKDPGEVYHCFRAHRARVVQADLLLEMGVTNMRRVRTTPPATRHLKTPGQFIIVRRGNQNFLAYMDREANILHFPIDLTEDNYFYLNTNEPRWDIVSRERFERLDAMISFIEEKRGMKLVA</sequence>
<name>V5ZBK2_9GAMM</name>
<dbReference type="EMBL" id="CAHS01000020">
    <property type="protein sequence ID" value="CCG88395.1"/>
    <property type="molecule type" value="Genomic_DNA"/>
</dbReference>
<reference evidence="2 3" key="1">
    <citation type="journal article" date="2013" name="Syst. Appl. Microbiol.">
        <title>Phylogenetic position and virulence apparatus of the pear flower necrosis pathogen Erwinia piriflorinigrans CFBP 5888T as assessed by comparative genomics.</title>
        <authorList>
            <person name="Smits T.H."/>
            <person name="Rezzonico F."/>
            <person name="Lopez M.M."/>
            <person name="Blom J."/>
            <person name="Goesmann A."/>
            <person name="Frey J.E."/>
            <person name="Duffy B."/>
        </authorList>
    </citation>
    <scope>NUCLEOTIDE SEQUENCE [LARGE SCALE GENOMIC DNA]</scope>
    <source>
        <strain evidence="3">CFBP5888</strain>
    </source>
</reference>
<dbReference type="Proteomes" id="UP000018217">
    <property type="component" value="Unassembled WGS sequence"/>
</dbReference>
<evidence type="ECO:0000313" key="3">
    <source>
        <dbReference type="Proteomes" id="UP000018217"/>
    </source>
</evidence>
<dbReference type="Gene3D" id="3.40.50.11550">
    <property type="match status" value="1"/>
</dbReference>